<dbReference type="Pfam" id="PF03328">
    <property type="entry name" value="HpcH_HpaI"/>
    <property type="match status" value="1"/>
</dbReference>
<reference evidence="5 6" key="1">
    <citation type="submission" date="2018-02" db="EMBL/GenBank/DDBJ databases">
        <title>Genomic Encyclopedia of Archaeal and Bacterial Type Strains, Phase II (KMG-II): from individual species to whole genera.</title>
        <authorList>
            <person name="Goeker M."/>
        </authorList>
    </citation>
    <scope>NUCLEOTIDE SEQUENCE [LARGE SCALE GENOMIC DNA]</scope>
    <source>
        <strain evidence="5 6">DSM 18921</strain>
    </source>
</reference>
<accession>A0A2S8S8R6</accession>
<sequence length="253" mass="26953">MDLPRNHFKAALKERRLQVGIWCTIGDTNSAELLAGCGYDWLLYDTEHSPVGPAEAAAFLRTVAPYPVSGLVRPAWNDLVLIKKYLDIGAQTLLLPYVQSAEEAAAAVAATRYPPKGARGLSSMTRAGRYGAIPGYAARADEEICVLVQCETELALGRIEEIAAVPGVDGIFIGPADLAASMGYPGQTSHPEVKKATLDGIRRITAAGLPAGFLSSDAEFVAEVIDAGAIFVSSDIDLALLRQAALMSRKRWP</sequence>
<dbReference type="EMBL" id="PVEP01000003">
    <property type="protein sequence ID" value="PQV57173.1"/>
    <property type="molecule type" value="Genomic_DNA"/>
</dbReference>
<keyword evidence="6" id="KW-1185">Reference proteome</keyword>
<dbReference type="InterPro" id="IPR040442">
    <property type="entry name" value="Pyrv_kinase-like_dom_sf"/>
</dbReference>
<dbReference type="AlphaFoldDB" id="A0A2S8S8R6"/>
<dbReference type="GO" id="GO:0016832">
    <property type="term" value="F:aldehyde-lyase activity"/>
    <property type="evidence" value="ECO:0007669"/>
    <property type="project" value="TreeGrafter"/>
</dbReference>
<evidence type="ECO:0000313" key="6">
    <source>
        <dbReference type="Proteomes" id="UP000238338"/>
    </source>
</evidence>
<dbReference type="RefSeq" id="WP_105514643.1">
    <property type="nucleotide sequence ID" value="NZ_PVEP01000003.1"/>
</dbReference>
<proteinExistence type="inferred from homology"/>
<protein>
    <submittedName>
        <fullName evidence="5">4-hydroxy-2-oxoheptanedioate aldolase</fullName>
    </submittedName>
</protein>
<dbReference type="OrthoDB" id="9802624at2"/>
<evidence type="ECO:0000259" key="4">
    <source>
        <dbReference type="Pfam" id="PF03328"/>
    </source>
</evidence>
<evidence type="ECO:0000256" key="3">
    <source>
        <dbReference type="ARBA" id="ARBA00023239"/>
    </source>
</evidence>
<dbReference type="Gene3D" id="3.20.20.60">
    <property type="entry name" value="Phosphoenolpyruvate-binding domains"/>
    <property type="match status" value="1"/>
</dbReference>
<dbReference type="PANTHER" id="PTHR30502:SF0">
    <property type="entry name" value="PHOSPHOENOLPYRUVATE CARBOXYLASE FAMILY PROTEIN"/>
    <property type="match status" value="1"/>
</dbReference>
<evidence type="ECO:0000256" key="2">
    <source>
        <dbReference type="ARBA" id="ARBA00022723"/>
    </source>
</evidence>
<organism evidence="5 6">
    <name type="scientific">Albidovulum denitrificans</name>
    <dbReference type="NCBI Taxonomy" id="404881"/>
    <lineage>
        <taxon>Bacteria</taxon>
        <taxon>Pseudomonadati</taxon>
        <taxon>Pseudomonadota</taxon>
        <taxon>Alphaproteobacteria</taxon>
        <taxon>Rhodobacterales</taxon>
        <taxon>Paracoccaceae</taxon>
        <taxon>Albidovulum</taxon>
    </lineage>
</organism>
<comment type="similarity">
    <text evidence="1">Belongs to the HpcH/HpaI aldolase family.</text>
</comment>
<keyword evidence="3" id="KW-0456">Lyase</keyword>
<dbReference type="GO" id="GO:0005737">
    <property type="term" value="C:cytoplasm"/>
    <property type="evidence" value="ECO:0007669"/>
    <property type="project" value="TreeGrafter"/>
</dbReference>
<feature type="domain" description="HpcH/HpaI aldolase/citrate lyase" evidence="4">
    <location>
        <begin position="18"/>
        <end position="243"/>
    </location>
</feature>
<name>A0A2S8S8R6_9RHOB</name>
<keyword evidence="2" id="KW-0479">Metal-binding</keyword>
<dbReference type="InterPro" id="IPR015813">
    <property type="entry name" value="Pyrv/PenolPyrv_kinase-like_dom"/>
</dbReference>
<evidence type="ECO:0000313" key="5">
    <source>
        <dbReference type="EMBL" id="PQV57173.1"/>
    </source>
</evidence>
<evidence type="ECO:0000256" key="1">
    <source>
        <dbReference type="ARBA" id="ARBA00005568"/>
    </source>
</evidence>
<gene>
    <name evidence="5" type="ORF">LX70_02033</name>
</gene>
<dbReference type="GO" id="GO:0046872">
    <property type="term" value="F:metal ion binding"/>
    <property type="evidence" value="ECO:0007669"/>
    <property type="project" value="UniProtKB-KW"/>
</dbReference>
<comment type="caution">
    <text evidence="5">The sequence shown here is derived from an EMBL/GenBank/DDBJ whole genome shotgun (WGS) entry which is preliminary data.</text>
</comment>
<dbReference type="InterPro" id="IPR050251">
    <property type="entry name" value="HpcH-HpaI_aldolase"/>
</dbReference>
<dbReference type="InterPro" id="IPR005000">
    <property type="entry name" value="Aldolase/citrate-lyase_domain"/>
</dbReference>
<dbReference type="Proteomes" id="UP000238338">
    <property type="component" value="Unassembled WGS sequence"/>
</dbReference>
<dbReference type="PANTHER" id="PTHR30502">
    <property type="entry name" value="2-KETO-3-DEOXY-L-RHAMNONATE ALDOLASE"/>
    <property type="match status" value="1"/>
</dbReference>
<dbReference type="SUPFAM" id="SSF51621">
    <property type="entry name" value="Phosphoenolpyruvate/pyruvate domain"/>
    <property type="match status" value="1"/>
</dbReference>